<accession>A0AAF0JAF1</accession>
<gene>
    <name evidence="8" type="primary">TMS1</name>
    <name evidence="8" type="ORF">MJAP1_002380</name>
</gene>
<evidence type="ECO:0000256" key="6">
    <source>
        <dbReference type="SAM" id="MobiDB-lite"/>
    </source>
</evidence>
<evidence type="ECO:0000256" key="3">
    <source>
        <dbReference type="ARBA" id="ARBA00022692"/>
    </source>
</evidence>
<dbReference type="InterPro" id="IPR005016">
    <property type="entry name" value="TDE1/TMS"/>
</dbReference>
<dbReference type="AlphaFoldDB" id="A0AAF0JAF1"/>
<evidence type="ECO:0000256" key="2">
    <source>
        <dbReference type="ARBA" id="ARBA00006665"/>
    </source>
</evidence>
<keyword evidence="5 7" id="KW-0472">Membrane</keyword>
<protein>
    <submittedName>
        <fullName evidence="8">Membrane protein tms1</fullName>
    </submittedName>
</protein>
<organism evidence="8 9">
    <name type="scientific">Malassezia japonica</name>
    <dbReference type="NCBI Taxonomy" id="223818"/>
    <lineage>
        <taxon>Eukaryota</taxon>
        <taxon>Fungi</taxon>
        <taxon>Dikarya</taxon>
        <taxon>Basidiomycota</taxon>
        <taxon>Ustilaginomycotina</taxon>
        <taxon>Malasseziomycetes</taxon>
        <taxon>Malasseziales</taxon>
        <taxon>Malasseziaceae</taxon>
        <taxon>Malassezia</taxon>
    </lineage>
</organism>
<dbReference type="PANTHER" id="PTHR10383">
    <property type="entry name" value="SERINE INCORPORATOR"/>
    <property type="match status" value="1"/>
</dbReference>
<feature type="transmembrane region" description="Helical" evidence="7">
    <location>
        <begin position="128"/>
        <end position="146"/>
    </location>
</feature>
<feature type="transmembrane region" description="Helical" evidence="7">
    <location>
        <begin position="12"/>
        <end position="32"/>
    </location>
</feature>
<evidence type="ECO:0000313" key="9">
    <source>
        <dbReference type="Proteomes" id="UP001217754"/>
    </source>
</evidence>
<feature type="transmembrane region" description="Helical" evidence="7">
    <location>
        <begin position="167"/>
        <end position="194"/>
    </location>
</feature>
<feature type="transmembrane region" description="Helical" evidence="7">
    <location>
        <begin position="63"/>
        <end position="83"/>
    </location>
</feature>
<feature type="transmembrane region" description="Helical" evidence="7">
    <location>
        <begin position="273"/>
        <end position="291"/>
    </location>
</feature>
<feature type="transmembrane region" description="Helical" evidence="7">
    <location>
        <begin position="200"/>
        <end position="221"/>
    </location>
</feature>
<keyword evidence="4 7" id="KW-1133">Transmembrane helix</keyword>
<feature type="region of interest" description="Disordered" evidence="6">
    <location>
        <begin position="353"/>
        <end position="376"/>
    </location>
</feature>
<dbReference type="PANTHER" id="PTHR10383:SF9">
    <property type="entry name" value="SERINE INCORPORATOR, ISOFORM F"/>
    <property type="match status" value="1"/>
</dbReference>
<keyword evidence="9" id="KW-1185">Reference proteome</keyword>
<sequence>MCKSCNCQSSIATRIGFALLFCFDALLAWISLTPALIRTLEKYSFHYIQMTCEQQESCFGVMAVHRITFALALFHVILAALLVDVSDTRSNRAAIQNGWWGPKIVAFVSLIFLTFLIPNPFFVFWANYMAPLLALVFIVLGLVLLVDVAHTWSETCLDQWERHGSDVWMYLLVGSTVSLYAAVLVVTVLLYVYLAPGGCSLNQTLISVNLVLAVVLTLLCVHPRIQEANPRSGLAQSSLVLAYCTYLVASALMNRDDKHCNPIARGRGETTKSTTAAIGAVFTFVAIAYSTTRAATQSRILVGHAEADAPSGYEPVAMSTPITEQPRATEPLRIQAIRSAVQAGSLPQSALDEELQAAEDSDDDLPGGTVRTPVNDDERGGTRYNYTFFHLIFVMAACYTAMLLTDWQFVKVGAPGGHPGENESPVVYIGVSSASMWIRITSSWACAALYGWSLLAPAVLPERFGYL</sequence>
<dbReference type="GO" id="GO:0016020">
    <property type="term" value="C:membrane"/>
    <property type="evidence" value="ECO:0007669"/>
    <property type="project" value="UniProtKB-SubCell"/>
</dbReference>
<dbReference type="EMBL" id="CP119961">
    <property type="protein sequence ID" value="WFD39403.1"/>
    <property type="molecule type" value="Genomic_DNA"/>
</dbReference>
<feature type="transmembrane region" description="Helical" evidence="7">
    <location>
        <begin position="436"/>
        <end position="460"/>
    </location>
</feature>
<dbReference type="Proteomes" id="UP001217754">
    <property type="component" value="Chromosome 4"/>
</dbReference>
<evidence type="ECO:0000313" key="8">
    <source>
        <dbReference type="EMBL" id="WFD39403.1"/>
    </source>
</evidence>
<feature type="compositionally biased region" description="Acidic residues" evidence="6">
    <location>
        <begin position="353"/>
        <end position="365"/>
    </location>
</feature>
<feature type="transmembrane region" description="Helical" evidence="7">
    <location>
        <begin position="233"/>
        <end position="253"/>
    </location>
</feature>
<dbReference type="Pfam" id="PF03348">
    <property type="entry name" value="Serinc"/>
    <property type="match status" value="1"/>
</dbReference>
<dbReference type="GeneID" id="85226031"/>
<evidence type="ECO:0000256" key="7">
    <source>
        <dbReference type="SAM" id="Phobius"/>
    </source>
</evidence>
<proteinExistence type="inferred from homology"/>
<reference evidence="8" key="1">
    <citation type="submission" date="2023-03" db="EMBL/GenBank/DDBJ databases">
        <title>Mating type loci evolution in Malassezia.</title>
        <authorList>
            <person name="Coelho M.A."/>
        </authorList>
    </citation>
    <scope>NUCLEOTIDE SEQUENCE</scope>
    <source>
        <strain evidence="8">CBS 9431</strain>
    </source>
</reference>
<feature type="transmembrane region" description="Helical" evidence="7">
    <location>
        <begin position="388"/>
        <end position="410"/>
    </location>
</feature>
<feature type="transmembrane region" description="Helical" evidence="7">
    <location>
        <begin position="104"/>
        <end position="122"/>
    </location>
</feature>
<comment type="subcellular location">
    <subcellularLocation>
        <location evidence="1">Membrane</location>
        <topology evidence="1">Multi-pass membrane protein</topology>
    </subcellularLocation>
</comment>
<name>A0AAF0JAF1_9BASI</name>
<comment type="similarity">
    <text evidence="2">Belongs to the TDE1 family.</text>
</comment>
<evidence type="ECO:0000256" key="1">
    <source>
        <dbReference type="ARBA" id="ARBA00004141"/>
    </source>
</evidence>
<evidence type="ECO:0000256" key="5">
    <source>
        <dbReference type="ARBA" id="ARBA00023136"/>
    </source>
</evidence>
<evidence type="ECO:0000256" key="4">
    <source>
        <dbReference type="ARBA" id="ARBA00022989"/>
    </source>
</evidence>
<keyword evidence="3 7" id="KW-0812">Transmembrane</keyword>
<dbReference type="RefSeq" id="XP_060122300.1">
    <property type="nucleotide sequence ID" value="XM_060266317.1"/>
</dbReference>